<protein>
    <submittedName>
        <fullName evidence="1">Uncharacterized protein</fullName>
    </submittedName>
</protein>
<reference evidence="1" key="1">
    <citation type="submission" date="2023-03" db="EMBL/GenBank/DDBJ databases">
        <title>Massive genome expansion in bonnet fungi (Mycena s.s.) driven by repeated elements and novel gene families across ecological guilds.</title>
        <authorList>
            <consortium name="Lawrence Berkeley National Laboratory"/>
            <person name="Harder C.B."/>
            <person name="Miyauchi S."/>
            <person name="Viragh M."/>
            <person name="Kuo A."/>
            <person name="Thoen E."/>
            <person name="Andreopoulos B."/>
            <person name="Lu D."/>
            <person name="Skrede I."/>
            <person name="Drula E."/>
            <person name="Henrissat B."/>
            <person name="Morin E."/>
            <person name="Kohler A."/>
            <person name="Barry K."/>
            <person name="LaButti K."/>
            <person name="Morin E."/>
            <person name="Salamov A."/>
            <person name="Lipzen A."/>
            <person name="Mereny Z."/>
            <person name="Hegedus B."/>
            <person name="Baldrian P."/>
            <person name="Stursova M."/>
            <person name="Weitz H."/>
            <person name="Taylor A."/>
            <person name="Grigoriev I.V."/>
            <person name="Nagy L.G."/>
            <person name="Martin F."/>
            <person name="Kauserud H."/>
        </authorList>
    </citation>
    <scope>NUCLEOTIDE SEQUENCE</scope>
    <source>
        <strain evidence="1">9144</strain>
    </source>
</reference>
<evidence type="ECO:0000313" key="2">
    <source>
        <dbReference type="Proteomes" id="UP001219525"/>
    </source>
</evidence>
<dbReference type="Proteomes" id="UP001219525">
    <property type="component" value="Unassembled WGS sequence"/>
</dbReference>
<proteinExistence type="predicted"/>
<dbReference type="AlphaFoldDB" id="A0AAD6UQ94"/>
<gene>
    <name evidence="1" type="ORF">GGX14DRAFT_406285</name>
</gene>
<dbReference type="PANTHER" id="PTHR48471">
    <property type="entry name" value="DDE TNP4 DOMAIN-CONTAINING PROTEIN"/>
    <property type="match status" value="1"/>
</dbReference>
<dbReference type="EMBL" id="JARJCW010000119">
    <property type="protein sequence ID" value="KAJ7192487.1"/>
    <property type="molecule type" value="Genomic_DNA"/>
</dbReference>
<accession>A0AAD6UQ94</accession>
<evidence type="ECO:0000313" key="1">
    <source>
        <dbReference type="EMBL" id="KAJ7192487.1"/>
    </source>
</evidence>
<name>A0AAD6UQ94_9AGAR</name>
<dbReference type="PANTHER" id="PTHR48471:SF1">
    <property type="entry name" value="DDE TNP4 DOMAIN-CONTAINING PROTEIN"/>
    <property type="match status" value="1"/>
</dbReference>
<comment type="caution">
    <text evidence="1">The sequence shown here is derived from an EMBL/GenBank/DDBJ whole genome shotgun (WGS) entry which is preliminary data.</text>
</comment>
<organism evidence="1 2">
    <name type="scientific">Mycena pura</name>
    <dbReference type="NCBI Taxonomy" id="153505"/>
    <lineage>
        <taxon>Eukaryota</taxon>
        <taxon>Fungi</taxon>
        <taxon>Dikarya</taxon>
        <taxon>Basidiomycota</taxon>
        <taxon>Agaricomycotina</taxon>
        <taxon>Agaricomycetes</taxon>
        <taxon>Agaricomycetidae</taxon>
        <taxon>Agaricales</taxon>
        <taxon>Marasmiineae</taxon>
        <taxon>Mycenaceae</taxon>
        <taxon>Mycena</taxon>
    </lineage>
</organism>
<keyword evidence="2" id="KW-1185">Reference proteome</keyword>
<sequence length="262" mass="29525">MLLNALTAFQLLQQLEEDELHVEKQLAMQLGGAILLGALESRRLRAARRQQSRLYLCRPQLLPNPRIDTPWQILYSSTSDRAFITTMGFDTITFNKLLDAGFRVAWNSITIPRCDVSITGNPRLGRRSLDAAGALGLVLHYLNSTMREISLQQIFALIPTSVTRYIIFGLHILLKVLQKLPEARINWPRTVDDFEELNSLIVARHSRLAGAFASIDGLNLPVETAEDEELENATYNGWLCDHFISSVLVFSPEGKSSFNFLL</sequence>